<dbReference type="EMBL" id="QXEC01000002">
    <property type="protein sequence ID" value="RIV40896.1"/>
    <property type="molecule type" value="Genomic_DNA"/>
</dbReference>
<dbReference type="Proteomes" id="UP000283832">
    <property type="component" value="Unassembled WGS sequence"/>
</dbReference>
<comment type="caution">
    <text evidence="2">The sequence shown here is derived from an EMBL/GenBank/DDBJ whole genome shotgun (WGS) entry which is preliminary data.</text>
</comment>
<gene>
    <name evidence="2" type="ORF">D2L64_04730</name>
</gene>
<keyword evidence="1" id="KW-0472">Membrane</keyword>
<evidence type="ECO:0000313" key="2">
    <source>
        <dbReference type="EMBL" id="RIV40896.1"/>
    </source>
</evidence>
<reference evidence="2 3" key="1">
    <citation type="submission" date="2018-08" db="EMBL/GenBank/DDBJ databases">
        <title>Jishengella sp. nov., isolated from a root of Azadirachta indica A. Juss. var. siamensis Valenton.</title>
        <authorList>
            <person name="Kuncharoen N."/>
            <person name="Tanasupawat S."/>
            <person name="Kudo T."/>
            <person name="Ohkuma M."/>
        </authorList>
    </citation>
    <scope>NUCLEOTIDE SEQUENCE [LARGE SCALE GENOMIC DNA]</scope>
    <source>
        <strain evidence="2 3">AZ1-13</strain>
    </source>
</reference>
<feature type="transmembrane region" description="Helical" evidence="1">
    <location>
        <begin position="30"/>
        <end position="49"/>
    </location>
</feature>
<dbReference type="RefSeq" id="WP_119573412.1">
    <property type="nucleotide sequence ID" value="NZ_QXEC01000002.1"/>
</dbReference>
<keyword evidence="3" id="KW-1185">Reference proteome</keyword>
<evidence type="ECO:0000256" key="1">
    <source>
        <dbReference type="SAM" id="Phobius"/>
    </source>
</evidence>
<sequence>MAVIFIHWLLTVDPAPAPIWLPSATAALKFLSALVGFLATAVPVALRVYRSARQWLRRCAVSRG</sequence>
<protein>
    <submittedName>
        <fullName evidence="2">Uncharacterized protein</fullName>
    </submittedName>
</protein>
<evidence type="ECO:0000313" key="3">
    <source>
        <dbReference type="Proteomes" id="UP000283832"/>
    </source>
</evidence>
<accession>A0A418N185</accession>
<name>A0A418N185_9ACTN</name>
<proteinExistence type="predicted"/>
<keyword evidence="1" id="KW-0812">Transmembrane</keyword>
<keyword evidence="1" id="KW-1133">Transmembrane helix</keyword>
<dbReference type="AlphaFoldDB" id="A0A418N185"/>
<organism evidence="2 3">
    <name type="scientific">Micromonospora radicis</name>
    <dbReference type="NCBI Taxonomy" id="1894971"/>
    <lineage>
        <taxon>Bacteria</taxon>
        <taxon>Bacillati</taxon>
        <taxon>Actinomycetota</taxon>
        <taxon>Actinomycetes</taxon>
        <taxon>Micromonosporales</taxon>
        <taxon>Micromonosporaceae</taxon>
        <taxon>Micromonospora</taxon>
    </lineage>
</organism>